<dbReference type="FunFam" id="2.40.10.10:FF:000054">
    <property type="entry name" value="Complement C1r subcomponent"/>
    <property type="match status" value="1"/>
</dbReference>
<keyword evidence="8" id="KW-0325">Glycoprotein</keyword>
<evidence type="ECO:0000256" key="6">
    <source>
        <dbReference type="ARBA" id="ARBA00022825"/>
    </source>
</evidence>
<dbReference type="InterPro" id="IPR050127">
    <property type="entry name" value="Serine_Proteases_S1"/>
</dbReference>
<dbReference type="Proteomes" id="UP001497497">
    <property type="component" value="Unassembled WGS sequence"/>
</dbReference>
<sequence>LQTVSVPTYEGADCLTTFPQSGSTYLTDPTNQLCAGSTSGGVDACGGDAGGPLFCLEGATNTWVAVGVISYGEGCARPEYPGVYVKINAYYDWIQEQL</sequence>
<dbReference type="GO" id="GO:0006508">
    <property type="term" value="P:proteolysis"/>
    <property type="evidence" value="ECO:0007669"/>
    <property type="project" value="UniProtKB-KW"/>
</dbReference>
<protein>
    <recommendedName>
        <fullName evidence="9">Peptidase S1 domain-containing protein</fullName>
    </recommendedName>
</protein>
<evidence type="ECO:0000256" key="8">
    <source>
        <dbReference type="ARBA" id="ARBA00023180"/>
    </source>
</evidence>
<evidence type="ECO:0000313" key="10">
    <source>
        <dbReference type="EMBL" id="CAL1533932.1"/>
    </source>
</evidence>
<feature type="non-terminal residue" evidence="10">
    <location>
        <position position="1"/>
    </location>
</feature>
<evidence type="ECO:0000256" key="4">
    <source>
        <dbReference type="ARBA" id="ARBA00022729"/>
    </source>
</evidence>
<evidence type="ECO:0000256" key="1">
    <source>
        <dbReference type="ARBA" id="ARBA00004613"/>
    </source>
</evidence>
<keyword evidence="6" id="KW-0720">Serine protease</keyword>
<keyword evidence="4" id="KW-0732">Signal</keyword>
<keyword evidence="7" id="KW-1015">Disulfide bond</keyword>
<organism evidence="10 11">
    <name type="scientific">Lymnaea stagnalis</name>
    <name type="common">Great pond snail</name>
    <name type="synonym">Helix stagnalis</name>
    <dbReference type="NCBI Taxonomy" id="6523"/>
    <lineage>
        <taxon>Eukaryota</taxon>
        <taxon>Metazoa</taxon>
        <taxon>Spiralia</taxon>
        <taxon>Lophotrochozoa</taxon>
        <taxon>Mollusca</taxon>
        <taxon>Gastropoda</taxon>
        <taxon>Heterobranchia</taxon>
        <taxon>Euthyneura</taxon>
        <taxon>Panpulmonata</taxon>
        <taxon>Hygrophila</taxon>
        <taxon>Lymnaeoidea</taxon>
        <taxon>Lymnaeidae</taxon>
        <taxon>Lymnaea</taxon>
    </lineage>
</organism>
<dbReference type="InterPro" id="IPR009003">
    <property type="entry name" value="Peptidase_S1_PA"/>
</dbReference>
<gene>
    <name evidence="10" type="ORF">GSLYS_00007892001</name>
</gene>
<dbReference type="InterPro" id="IPR001254">
    <property type="entry name" value="Trypsin_dom"/>
</dbReference>
<keyword evidence="3" id="KW-0645">Protease</keyword>
<dbReference type="Gene3D" id="2.40.10.10">
    <property type="entry name" value="Trypsin-like serine proteases"/>
    <property type="match status" value="1"/>
</dbReference>
<comment type="subcellular location">
    <subcellularLocation>
        <location evidence="1">Secreted</location>
    </subcellularLocation>
</comment>
<dbReference type="InterPro" id="IPR043504">
    <property type="entry name" value="Peptidase_S1_PA_chymotrypsin"/>
</dbReference>
<evidence type="ECO:0000313" key="11">
    <source>
        <dbReference type="Proteomes" id="UP001497497"/>
    </source>
</evidence>
<evidence type="ECO:0000259" key="9">
    <source>
        <dbReference type="PROSITE" id="PS50240"/>
    </source>
</evidence>
<evidence type="ECO:0000256" key="2">
    <source>
        <dbReference type="ARBA" id="ARBA00022525"/>
    </source>
</evidence>
<evidence type="ECO:0000256" key="5">
    <source>
        <dbReference type="ARBA" id="ARBA00022801"/>
    </source>
</evidence>
<keyword evidence="2" id="KW-0964">Secreted</keyword>
<reference evidence="10 11" key="1">
    <citation type="submission" date="2024-04" db="EMBL/GenBank/DDBJ databases">
        <authorList>
            <consortium name="Genoscope - CEA"/>
            <person name="William W."/>
        </authorList>
    </citation>
    <scope>NUCLEOTIDE SEQUENCE [LARGE SCALE GENOMIC DNA]</scope>
</reference>
<feature type="domain" description="Peptidase S1" evidence="9">
    <location>
        <begin position="1"/>
        <end position="98"/>
    </location>
</feature>
<dbReference type="PANTHER" id="PTHR24264">
    <property type="entry name" value="TRYPSIN-RELATED"/>
    <property type="match status" value="1"/>
</dbReference>
<keyword evidence="5" id="KW-0378">Hydrolase</keyword>
<evidence type="ECO:0000256" key="3">
    <source>
        <dbReference type="ARBA" id="ARBA00022670"/>
    </source>
</evidence>
<dbReference type="Pfam" id="PF00089">
    <property type="entry name" value="Trypsin"/>
    <property type="match status" value="1"/>
</dbReference>
<dbReference type="PROSITE" id="PS50240">
    <property type="entry name" value="TRYPSIN_DOM"/>
    <property type="match status" value="1"/>
</dbReference>
<dbReference type="GO" id="GO:0004252">
    <property type="term" value="F:serine-type endopeptidase activity"/>
    <property type="evidence" value="ECO:0007669"/>
    <property type="project" value="InterPro"/>
</dbReference>
<dbReference type="PANTHER" id="PTHR24264:SF83">
    <property type="entry name" value="COMPLEMENT FACTOR I"/>
    <property type="match status" value="1"/>
</dbReference>
<dbReference type="GO" id="GO:0005615">
    <property type="term" value="C:extracellular space"/>
    <property type="evidence" value="ECO:0007669"/>
    <property type="project" value="TreeGrafter"/>
</dbReference>
<dbReference type="AlphaFoldDB" id="A0AAV2HJ77"/>
<proteinExistence type="predicted"/>
<dbReference type="SUPFAM" id="SSF50494">
    <property type="entry name" value="Trypsin-like serine proteases"/>
    <property type="match status" value="1"/>
</dbReference>
<dbReference type="EMBL" id="CAXITT010000156">
    <property type="protein sequence ID" value="CAL1533932.1"/>
    <property type="molecule type" value="Genomic_DNA"/>
</dbReference>
<accession>A0AAV2HJ77</accession>
<name>A0AAV2HJ77_LYMST</name>
<evidence type="ECO:0000256" key="7">
    <source>
        <dbReference type="ARBA" id="ARBA00023157"/>
    </source>
</evidence>
<keyword evidence="11" id="KW-1185">Reference proteome</keyword>
<comment type="caution">
    <text evidence="10">The sequence shown here is derived from an EMBL/GenBank/DDBJ whole genome shotgun (WGS) entry which is preliminary data.</text>
</comment>